<feature type="domain" description="Anoctamin dimerisation" evidence="11">
    <location>
        <begin position="72"/>
        <end position="339"/>
    </location>
</feature>
<accession>A0AA36H7K8</accession>
<evidence type="ECO:0000256" key="8">
    <source>
        <dbReference type="RuleBase" id="RU280814"/>
    </source>
</evidence>
<feature type="transmembrane region" description="Helical" evidence="8">
    <location>
        <begin position="427"/>
        <end position="448"/>
    </location>
</feature>
<evidence type="ECO:0000313" key="13">
    <source>
        <dbReference type="Proteomes" id="UP001176961"/>
    </source>
</evidence>
<comment type="subcellular location">
    <subcellularLocation>
        <location evidence="1">Cell membrane</location>
        <topology evidence="1">Multi-pass membrane protein</topology>
    </subcellularLocation>
    <subcellularLocation>
        <location evidence="8">Membrane</location>
        <topology evidence="8">Multi-pass membrane protein</topology>
    </subcellularLocation>
</comment>
<feature type="region of interest" description="Disordered" evidence="9">
    <location>
        <begin position="91"/>
        <end position="114"/>
    </location>
</feature>
<dbReference type="Pfam" id="PF16178">
    <property type="entry name" value="Anoct_dimer"/>
    <property type="match status" value="1"/>
</dbReference>
<dbReference type="InterPro" id="IPR049452">
    <property type="entry name" value="Anoctamin_TM"/>
</dbReference>
<evidence type="ECO:0000259" key="10">
    <source>
        <dbReference type="Pfam" id="PF04547"/>
    </source>
</evidence>
<comment type="similarity">
    <text evidence="2 8">Belongs to the anoctamin family.</text>
</comment>
<evidence type="ECO:0000256" key="4">
    <source>
        <dbReference type="ARBA" id="ARBA00022692"/>
    </source>
</evidence>
<name>A0AA36H7K8_CYLNA</name>
<evidence type="ECO:0000256" key="9">
    <source>
        <dbReference type="SAM" id="MobiDB-lite"/>
    </source>
</evidence>
<feature type="transmembrane region" description="Helical" evidence="8">
    <location>
        <begin position="901"/>
        <end position="922"/>
    </location>
</feature>
<dbReference type="PANTHER" id="PTHR12308:SF84">
    <property type="entry name" value="ANOCTAMIN"/>
    <property type="match status" value="1"/>
</dbReference>
<keyword evidence="13" id="KW-1185">Reference proteome</keyword>
<keyword evidence="5 8" id="KW-1133">Transmembrane helix</keyword>
<dbReference type="GO" id="GO:0046983">
    <property type="term" value="F:protein dimerization activity"/>
    <property type="evidence" value="ECO:0007669"/>
    <property type="project" value="InterPro"/>
</dbReference>
<dbReference type="InterPro" id="IPR007632">
    <property type="entry name" value="Anoctamin"/>
</dbReference>
<evidence type="ECO:0000256" key="6">
    <source>
        <dbReference type="ARBA" id="ARBA00023136"/>
    </source>
</evidence>
<feature type="transmembrane region" description="Helical" evidence="8">
    <location>
        <begin position="742"/>
        <end position="764"/>
    </location>
</feature>
<proteinExistence type="inferred from homology"/>
<keyword evidence="6 8" id="KW-0472">Membrane</keyword>
<evidence type="ECO:0000256" key="1">
    <source>
        <dbReference type="ARBA" id="ARBA00004651"/>
    </source>
</evidence>
<evidence type="ECO:0000256" key="5">
    <source>
        <dbReference type="ARBA" id="ARBA00022989"/>
    </source>
</evidence>
<dbReference type="GO" id="GO:0005254">
    <property type="term" value="F:chloride channel activity"/>
    <property type="evidence" value="ECO:0007669"/>
    <property type="project" value="TreeGrafter"/>
</dbReference>
<dbReference type="Proteomes" id="UP001176961">
    <property type="component" value="Unassembled WGS sequence"/>
</dbReference>
<sequence length="1021" mass="117611">MDKDVANSVPLLKPKTEDDVDLANVVEMGHAGDGTVIIGPSDVHLDDMEKTYSHQPKEIQDFFGLEWDKNCYFSDGKRQIDYVLAYEEGVGGGDTSDSPSYAEENIDEDEDEDLDVDKTQQSTFNKIEKKLNRRYYFETNLQKMGLEIERRMISPLLGRTRFVLLHAPFPVLEKQAQLLCVKLPVQQSDVDFQDRTALPGFLDSLLSRLGIFEFDAKTKKILEEPDFFTAPYSSDRRKQFVNWDRPDILFPHSERSRMVYDLLTRAHYDNPDLASRMRNHYRFGIERLIAQGVYTAAYPLHQTLRDDGREMSKGHECSQRELLYNHWVSYTNVLKYQPLDCIKRYFGTKVAFYFAWLGYYTRSLYLAAFVGIIPVIYGWCTMSEDIVSNDICGKDGVGAVTLICPQCENYCDFQPLNNSCVYAKVSYLFDNGSTVIFAALMSVWATLFTEGWKRYHAEVAWKWGLLDFVVEEETVRPEFQYRVKTKRYNPVTQQEEPYLSGKKKCANFFAAMATVLFFISLVLAVVFGIVIYRVICMRLLASMDNPTVDSYAFLIVSASAAMINLCVIVTMNYFYNSLAHRLTCWECPRTQADFDNSYTFKVFSFQFANYYSSLFYIAFLKGTLSQLPGTKDNDGNVKIAGYRLEGCDPAGCFVELVIQLAIIMCGKQFFSAAVEFAYPNVMSLLRKWQLMVPYVETKRQRKERIREESSRKLGKEMERWEADYYLNPTYDQFLFDEYLEMVLQFGFCTLFVAAFPLAPFFAVLNNIFEIRLDAYKFLCNNQRPVPAQGRNIGIWLKILNIISKFSVTINALVIAFTSDFVPKTMYYFARSSMMGYVDSSLSYFDASEFQMKSSQFSNVSVCRYRGWRRTPCSLRNETITVYGKEICDDHLGLSLEWWKVFAARLLFVVVFEHVVFIVKIIVEWLIPDLPTRIFVQQQREKYLVRKALLSELASGRDVANGVVSSDSRKAAADGDSEQTAHQPGSFMHNDDDEEVEVPRHSSITSFFTCQQGSEPALNTRM</sequence>
<dbReference type="AlphaFoldDB" id="A0AA36H7K8"/>
<protein>
    <recommendedName>
        <fullName evidence="8">Anoctamin</fullName>
    </recommendedName>
</protein>
<feature type="transmembrane region" description="Helical" evidence="8">
    <location>
        <begin position="551"/>
        <end position="575"/>
    </location>
</feature>
<evidence type="ECO:0000256" key="7">
    <source>
        <dbReference type="ARBA" id="ARBA00023180"/>
    </source>
</evidence>
<dbReference type="EMBL" id="CATQJL010000316">
    <property type="protein sequence ID" value="CAJ0605129.1"/>
    <property type="molecule type" value="Genomic_DNA"/>
</dbReference>
<evidence type="ECO:0000256" key="2">
    <source>
        <dbReference type="ARBA" id="ARBA00009671"/>
    </source>
</evidence>
<evidence type="ECO:0000256" key="3">
    <source>
        <dbReference type="ARBA" id="ARBA00022475"/>
    </source>
</evidence>
<feature type="transmembrane region" description="Helical" evidence="8">
    <location>
        <begin position="508"/>
        <end position="531"/>
    </location>
</feature>
<dbReference type="GO" id="GO:0005886">
    <property type="term" value="C:plasma membrane"/>
    <property type="evidence" value="ECO:0007669"/>
    <property type="project" value="UniProtKB-SubCell"/>
</dbReference>
<evidence type="ECO:0000259" key="11">
    <source>
        <dbReference type="Pfam" id="PF16178"/>
    </source>
</evidence>
<comment type="caution">
    <text evidence="8">Lacks conserved residue(s) required for the propagation of feature annotation.</text>
</comment>
<comment type="caution">
    <text evidence="12">The sequence shown here is derived from an EMBL/GenBank/DDBJ whole genome shotgun (WGS) entry which is preliminary data.</text>
</comment>
<evidence type="ECO:0000313" key="12">
    <source>
        <dbReference type="EMBL" id="CAJ0605129.1"/>
    </source>
</evidence>
<keyword evidence="7" id="KW-0325">Glycoprotein</keyword>
<reference evidence="12" key="1">
    <citation type="submission" date="2023-07" db="EMBL/GenBank/DDBJ databases">
        <authorList>
            <consortium name="CYATHOMIX"/>
        </authorList>
    </citation>
    <scope>NUCLEOTIDE SEQUENCE</scope>
    <source>
        <strain evidence="12">N/A</strain>
    </source>
</reference>
<feature type="domain" description="Anoctamin transmembrane" evidence="10">
    <location>
        <begin position="342"/>
        <end position="939"/>
    </location>
</feature>
<keyword evidence="3" id="KW-1003">Cell membrane</keyword>
<dbReference type="InterPro" id="IPR032394">
    <property type="entry name" value="Anoct_dimer"/>
</dbReference>
<feature type="region of interest" description="Disordered" evidence="9">
    <location>
        <begin position="966"/>
        <end position="994"/>
    </location>
</feature>
<dbReference type="Pfam" id="PF04547">
    <property type="entry name" value="Anoctamin"/>
    <property type="match status" value="1"/>
</dbReference>
<keyword evidence="4 8" id="KW-0812">Transmembrane</keyword>
<gene>
    <name evidence="12" type="ORF">CYNAS_LOCUS17112</name>
</gene>
<feature type="compositionally biased region" description="Acidic residues" evidence="9">
    <location>
        <begin position="104"/>
        <end position="114"/>
    </location>
</feature>
<dbReference type="PANTHER" id="PTHR12308">
    <property type="entry name" value="ANOCTAMIN"/>
    <property type="match status" value="1"/>
</dbReference>
<organism evidence="12 13">
    <name type="scientific">Cylicocyclus nassatus</name>
    <name type="common">Nematode worm</name>
    <dbReference type="NCBI Taxonomy" id="53992"/>
    <lineage>
        <taxon>Eukaryota</taxon>
        <taxon>Metazoa</taxon>
        <taxon>Ecdysozoa</taxon>
        <taxon>Nematoda</taxon>
        <taxon>Chromadorea</taxon>
        <taxon>Rhabditida</taxon>
        <taxon>Rhabditina</taxon>
        <taxon>Rhabditomorpha</taxon>
        <taxon>Strongyloidea</taxon>
        <taxon>Strongylidae</taxon>
        <taxon>Cylicocyclus</taxon>
    </lineage>
</organism>